<feature type="compositionally biased region" description="Low complexity" evidence="1">
    <location>
        <begin position="346"/>
        <end position="368"/>
    </location>
</feature>
<feature type="compositionally biased region" description="Basic and acidic residues" evidence="1">
    <location>
        <begin position="303"/>
        <end position="330"/>
    </location>
</feature>
<evidence type="ECO:0000256" key="1">
    <source>
        <dbReference type="SAM" id="MobiDB-lite"/>
    </source>
</evidence>
<dbReference type="EMBL" id="JBBWRZ010000004">
    <property type="protein sequence ID" value="KAK8238054.1"/>
    <property type="molecule type" value="Genomic_DNA"/>
</dbReference>
<organism evidence="2 3">
    <name type="scientific">Phyllosticta capitalensis</name>
    <dbReference type="NCBI Taxonomy" id="121624"/>
    <lineage>
        <taxon>Eukaryota</taxon>
        <taxon>Fungi</taxon>
        <taxon>Dikarya</taxon>
        <taxon>Ascomycota</taxon>
        <taxon>Pezizomycotina</taxon>
        <taxon>Dothideomycetes</taxon>
        <taxon>Dothideomycetes incertae sedis</taxon>
        <taxon>Botryosphaeriales</taxon>
        <taxon>Phyllostictaceae</taxon>
        <taxon>Phyllosticta</taxon>
    </lineage>
</organism>
<sequence>MSRNNDNVLPPMLGQPASSPQTKRADSPMADQEHTGSMERDPTAMAIDDLIHQESTKARAKAAIAAKKAGDTGSCSVSILEAEGKATRSLGAEEDEAPGKPYTPGYKQGDFRDATSMAAPSPVPTKPAFKATSNSEYCRGGLVRESVDAKLEYGVTFGEQHDRSGRISVGSSTKEYRHSTDPECQTQPTRDDGDIKNWLELTGFHDTTYREQKLAEFRSKSSSHRSQDVPSGRDATSEKKEYTEKIKEMAQRVRHELPPELLQELAAGEPAYPIAAFRPDEHAKTKVVKQTSASHKRSHHSRCVAEHKDGRRQVDQDHSRRLPRSQDRYYRPAYSSGPCRWSSSPRNSYGDSSSYRSRESLQLSSSPRSQRDDEHHHQTCEISGRPARRRGSPEAIRGINRRRRVDTWRAGRPDYTRPSNKPFLLDYQ</sequence>
<feature type="region of interest" description="Disordered" evidence="1">
    <location>
        <begin position="85"/>
        <end position="132"/>
    </location>
</feature>
<dbReference type="Proteomes" id="UP001492380">
    <property type="component" value="Unassembled WGS sequence"/>
</dbReference>
<proteinExistence type="predicted"/>
<protein>
    <submittedName>
        <fullName evidence="2">Uncharacterized protein</fullName>
    </submittedName>
</protein>
<feature type="region of interest" description="Disordered" evidence="1">
    <location>
        <begin position="1"/>
        <end position="45"/>
    </location>
</feature>
<name>A0ABR1YST3_9PEZI</name>
<gene>
    <name evidence="2" type="ORF">HDK90DRAFT_211931</name>
</gene>
<keyword evidence="3" id="KW-1185">Reference proteome</keyword>
<evidence type="ECO:0000313" key="3">
    <source>
        <dbReference type="Proteomes" id="UP001492380"/>
    </source>
</evidence>
<feature type="region of interest" description="Disordered" evidence="1">
    <location>
        <begin position="162"/>
        <end position="195"/>
    </location>
</feature>
<feature type="region of interest" description="Disordered" evidence="1">
    <location>
        <begin position="215"/>
        <end position="242"/>
    </location>
</feature>
<feature type="compositionally biased region" description="Basic and acidic residues" evidence="1">
    <location>
        <begin position="369"/>
        <end position="379"/>
    </location>
</feature>
<feature type="compositionally biased region" description="Basic and acidic residues" evidence="1">
    <location>
        <begin position="405"/>
        <end position="415"/>
    </location>
</feature>
<feature type="compositionally biased region" description="Basic and acidic residues" evidence="1">
    <location>
        <begin position="23"/>
        <end position="42"/>
    </location>
</feature>
<comment type="caution">
    <text evidence="2">The sequence shown here is derived from an EMBL/GenBank/DDBJ whole genome shotgun (WGS) entry which is preliminary data.</text>
</comment>
<evidence type="ECO:0000313" key="2">
    <source>
        <dbReference type="EMBL" id="KAK8238054.1"/>
    </source>
</evidence>
<feature type="region of interest" description="Disordered" evidence="1">
    <location>
        <begin position="282"/>
        <end position="428"/>
    </location>
</feature>
<accession>A0ABR1YST3</accession>
<reference evidence="2 3" key="1">
    <citation type="submission" date="2024-04" db="EMBL/GenBank/DDBJ databases">
        <title>Phyllosticta paracitricarpa is synonymous to the EU quarantine fungus P. citricarpa based on phylogenomic analyses.</title>
        <authorList>
            <consortium name="Lawrence Berkeley National Laboratory"/>
            <person name="Van Ingen-Buijs V.A."/>
            <person name="Van Westerhoven A.C."/>
            <person name="Haridas S."/>
            <person name="Skiadas P."/>
            <person name="Martin F."/>
            <person name="Groenewald J.Z."/>
            <person name="Crous P.W."/>
            <person name="Seidl M.F."/>
        </authorList>
    </citation>
    <scope>NUCLEOTIDE SEQUENCE [LARGE SCALE GENOMIC DNA]</scope>
    <source>
        <strain evidence="2 3">CBS 123374</strain>
    </source>
</reference>